<dbReference type="PANTHER" id="PTHR15139:SF0">
    <property type="entry name" value="TUBULIN-SPECIFIC CHAPERONE C"/>
    <property type="match status" value="1"/>
</dbReference>
<keyword evidence="10" id="KW-1185">Reference proteome</keyword>
<dbReference type="InParanoid" id="B3S3X9"/>
<evidence type="ECO:0000256" key="6">
    <source>
        <dbReference type="ARBA" id="ARBA00026055"/>
    </source>
</evidence>
<dbReference type="OMA" id="YFQHEIT"/>
<dbReference type="InterPro" id="IPR027684">
    <property type="entry name" value="TBCC"/>
</dbReference>
<dbReference type="InterPro" id="IPR031925">
    <property type="entry name" value="TBCC_N"/>
</dbReference>
<dbReference type="InterPro" id="IPR016098">
    <property type="entry name" value="CAP/MinC_C"/>
</dbReference>
<dbReference type="PROSITE" id="PS51329">
    <property type="entry name" value="C_CAP_COFACTOR_C"/>
    <property type="match status" value="1"/>
</dbReference>
<dbReference type="AlphaFoldDB" id="B3S3X9"/>
<dbReference type="SMART" id="SM00673">
    <property type="entry name" value="CARP"/>
    <property type="match status" value="2"/>
</dbReference>
<dbReference type="GO" id="GO:0007021">
    <property type="term" value="P:tubulin complex assembly"/>
    <property type="evidence" value="ECO:0000318"/>
    <property type="project" value="GO_Central"/>
</dbReference>
<dbReference type="PANTHER" id="PTHR15139">
    <property type="entry name" value="TUBULIN FOLDING COFACTOR C"/>
    <property type="match status" value="1"/>
</dbReference>
<dbReference type="CTD" id="6756116"/>
<comment type="similarity">
    <text evidence="2">Belongs to the TBCC family.</text>
</comment>
<evidence type="ECO:0000256" key="5">
    <source>
        <dbReference type="ARBA" id="ARBA00023186"/>
    </source>
</evidence>
<dbReference type="eggNOG" id="KOG2512">
    <property type="taxonomic scope" value="Eukaryota"/>
</dbReference>
<dbReference type="InterPro" id="IPR012945">
    <property type="entry name" value="Tubulin-bd_cofactor_C_dom"/>
</dbReference>
<dbReference type="Gene3D" id="2.160.20.70">
    <property type="match status" value="1"/>
</dbReference>
<protein>
    <recommendedName>
        <fullName evidence="8">C-CAP/cofactor C-like domain-containing protein</fullName>
    </recommendedName>
</protein>
<keyword evidence="4" id="KW-0007">Acetylation</keyword>
<keyword evidence="5" id="KW-0143">Chaperone</keyword>
<dbReference type="EMBL" id="DS985249">
    <property type="protein sequence ID" value="EDV22547.1"/>
    <property type="molecule type" value="Genomic_DNA"/>
</dbReference>
<dbReference type="Pfam" id="PF07986">
    <property type="entry name" value="TBCC"/>
    <property type="match status" value="1"/>
</dbReference>
<evidence type="ECO:0000313" key="9">
    <source>
        <dbReference type="EMBL" id="EDV22547.1"/>
    </source>
</evidence>
<comment type="subcellular location">
    <subcellularLocation>
        <location evidence="1">Cytoplasm</location>
    </subcellularLocation>
</comment>
<dbReference type="GO" id="GO:0006457">
    <property type="term" value="P:protein folding"/>
    <property type="evidence" value="ECO:0000318"/>
    <property type="project" value="GO_Central"/>
</dbReference>
<dbReference type="GeneID" id="6756116"/>
<feature type="domain" description="C-CAP/cofactor C-like" evidence="8">
    <location>
        <begin position="132"/>
        <end position="306"/>
    </location>
</feature>
<proteinExistence type="inferred from homology"/>
<evidence type="ECO:0000256" key="2">
    <source>
        <dbReference type="ARBA" id="ARBA00008848"/>
    </source>
</evidence>
<dbReference type="InterPro" id="IPR017901">
    <property type="entry name" value="C-CAP_CF_C-like"/>
</dbReference>
<dbReference type="PhylomeDB" id="B3S3X9"/>
<evidence type="ECO:0000256" key="1">
    <source>
        <dbReference type="ARBA" id="ARBA00004496"/>
    </source>
</evidence>
<dbReference type="InterPro" id="IPR006599">
    <property type="entry name" value="CARP_motif"/>
</dbReference>
<gene>
    <name evidence="9" type="ORF">TRIADDRAFT_28704</name>
</gene>
<organism evidence="9 10">
    <name type="scientific">Trichoplax adhaerens</name>
    <name type="common">Trichoplax reptans</name>
    <dbReference type="NCBI Taxonomy" id="10228"/>
    <lineage>
        <taxon>Eukaryota</taxon>
        <taxon>Metazoa</taxon>
        <taxon>Placozoa</taxon>
        <taxon>Uniplacotomia</taxon>
        <taxon>Trichoplacea</taxon>
        <taxon>Trichoplacidae</taxon>
        <taxon>Trichoplax</taxon>
    </lineage>
</organism>
<dbReference type="KEGG" id="tad:TRIADDRAFT_28704"/>
<dbReference type="STRING" id="10228.B3S3X9"/>
<name>B3S3X9_TRIAD</name>
<dbReference type="Proteomes" id="UP000009022">
    <property type="component" value="Unassembled WGS sequence"/>
</dbReference>
<dbReference type="Gene3D" id="1.20.58.1250">
    <property type="entry name" value="Tubulin Binding Cofactor C, N-terminal domain"/>
    <property type="match status" value="1"/>
</dbReference>
<sequence>MTKRLDRLQEKRQAKVDKQRQGKDDNVAVQDSVYEFSTRFQHEKRSIEEMLDQCSSMESKSIPDQLDSVAIAMEKLEKFVGDSSQFIPSFTLRQAQENLNKLRNHIETTREQYMPKKKFAFKSRKKVAASKPLLSSSTTATQDDTRKIIQAKDQDSMDTGALARRLCDYSNQENQTLEITTDEISSKDVKLSQLKNCTVRIQGYPSALQIDHLQNCTILSGPVSSSVFVDRCHDCKIVVACQQLRIHSSTDIHFYIGVTSRAIIEDCTRFMFTSYNWSYPSIEQHFTAANLDKNSLSSSAIDDFNWLRIDQPSPNWSVLPEEDKIQNWVG</sequence>
<dbReference type="GO" id="GO:0007023">
    <property type="term" value="P:post-chaperonin tubulin folding pathway"/>
    <property type="evidence" value="ECO:0007669"/>
    <property type="project" value="InterPro"/>
</dbReference>
<dbReference type="Pfam" id="PF16752">
    <property type="entry name" value="TBCC_N"/>
    <property type="match status" value="1"/>
</dbReference>
<comment type="subunit">
    <text evidence="6">Supercomplex made of cofactors A to E. Cofactors A and D function by capturing and stabilizing tubulin in a quasi-native conformation. Cofactor E binds to the cofactor D-tubulin complex; interaction with cofactor C then causes the release of tubulin polypeptides that are committed to the native state.</text>
</comment>
<feature type="region of interest" description="Disordered" evidence="7">
    <location>
        <begin position="1"/>
        <end position="25"/>
    </location>
</feature>
<accession>B3S3X9</accession>
<dbReference type="FunCoup" id="B3S3X9">
    <property type="interactions" value="1764"/>
</dbReference>
<evidence type="ECO:0000259" key="8">
    <source>
        <dbReference type="PROSITE" id="PS51329"/>
    </source>
</evidence>
<dbReference type="HOGENOM" id="CLU_032612_2_1_1"/>
<dbReference type="GO" id="GO:0015631">
    <property type="term" value="F:tubulin binding"/>
    <property type="evidence" value="ECO:0007669"/>
    <property type="project" value="InterPro"/>
</dbReference>
<evidence type="ECO:0000256" key="7">
    <source>
        <dbReference type="SAM" id="MobiDB-lite"/>
    </source>
</evidence>
<dbReference type="RefSeq" id="XP_002115091.1">
    <property type="nucleotide sequence ID" value="XM_002115055.1"/>
</dbReference>
<evidence type="ECO:0000256" key="4">
    <source>
        <dbReference type="ARBA" id="ARBA00022990"/>
    </source>
</evidence>
<evidence type="ECO:0000256" key="3">
    <source>
        <dbReference type="ARBA" id="ARBA00022490"/>
    </source>
</evidence>
<dbReference type="GO" id="GO:0005737">
    <property type="term" value="C:cytoplasm"/>
    <property type="evidence" value="ECO:0000318"/>
    <property type="project" value="GO_Central"/>
</dbReference>
<evidence type="ECO:0000313" key="10">
    <source>
        <dbReference type="Proteomes" id="UP000009022"/>
    </source>
</evidence>
<dbReference type="OrthoDB" id="194775at2759"/>
<dbReference type="InterPro" id="IPR038397">
    <property type="entry name" value="TBCC_N_sf"/>
</dbReference>
<reference evidence="9 10" key="1">
    <citation type="journal article" date="2008" name="Nature">
        <title>The Trichoplax genome and the nature of placozoans.</title>
        <authorList>
            <person name="Srivastava M."/>
            <person name="Begovic E."/>
            <person name="Chapman J."/>
            <person name="Putnam N.H."/>
            <person name="Hellsten U."/>
            <person name="Kawashima T."/>
            <person name="Kuo A."/>
            <person name="Mitros T."/>
            <person name="Salamov A."/>
            <person name="Carpenter M.L."/>
            <person name="Signorovitch A.Y."/>
            <person name="Moreno M.A."/>
            <person name="Kamm K."/>
            <person name="Grimwood J."/>
            <person name="Schmutz J."/>
            <person name="Shapiro H."/>
            <person name="Grigoriev I.V."/>
            <person name="Buss L.W."/>
            <person name="Schierwater B."/>
            <person name="Dellaporta S.L."/>
            <person name="Rokhsar D.S."/>
        </authorList>
    </citation>
    <scope>NUCLEOTIDE SEQUENCE [LARGE SCALE GENOMIC DNA]</scope>
    <source>
        <strain evidence="9 10">Grell-BS-1999</strain>
    </source>
</reference>
<keyword evidence="3" id="KW-0963">Cytoplasm</keyword>